<evidence type="ECO:0000256" key="4">
    <source>
        <dbReference type="ARBA" id="ARBA00022787"/>
    </source>
</evidence>
<keyword evidence="3 10" id="KW-0812">Transmembrane</keyword>
<comment type="subcellular location">
    <subcellularLocation>
        <location evidence="1">Mitochondrion outer membrane</location>
        <topology evidence="1">Single-pass membrane protein</topology>
    </subcellularLocation>
</comment>
<keyword evidence="2" id="KW-0813">Transport</keyword>
<dbReference type="GO" id="GO:0015031">
    <property type="term" value="P:protein transport"/>
    <property type="evidence" value="ECO:0007669"/>
    <property type="project" value="UniProtKB-KW"/>
</dbReference>
<keyword evidence="6 10" id="KW-1133">Transmembrane helix</keyword>
<evidence type="ECO:0000256" key="10">
    <source>
        <dbReference type="SAM" id="Phobius"/>
    </source>
</evidence>
<dbReference type="Pfam" id="PF10642">
    <property type="entry name" value="Tom5"/>
    <property type="match status" value="1"/>
</dbReference>
<keyword evidence="12" id="KW-1185">Reference proteome</keyword>
<evidence type="ECO:0000256" key="7">
    <source>
        <dbReference type="ARBA" id="ARBA00023128"/>
    </source>
</evidence>
<evidence type="ECO:0000256" key="8">
    <source>
        <dbReference type="ARBA" id="ARBA00023136"/>
    </source>
</evidence>
<keyword evidence="5" id="KW-0653">Protein transport</keyword>
<protein>
    <submittedName>
        <fullName evidence="11">Uncharacterized protein</fullName>
    </submittedName>
</protein>
<dbReference type="AlphaFoldDB" id="A0A8H7SNR4"/>
<name>A0A8H7SNR4_9FUNG</name>
<dbReference type="EMBL" id="JAEPRE010000146">
    <property type="protein sequence ID" value="KAG2231537.1"/>
    <property type="molecule type" value="Genomic_DNA"/>
</dbReference>
<keyword evidence="7" id="KW-0496">Mitochondrion</keyword>
<comment type="caution">
    <text evidence="11">The sequence shown here is derived from an EMBL/GenBank/DDBJ whole genome shotgun (WGS) entry which is preliminary data.</text>
</comment>
<dbReference type="OrthoDB" id="2101782at2759"/>
<dbReference type="InterPro" id="IPR019603">
    <property type="entry name" value="Tom5"/>
</dbReference>
<reference evidence="11" key="1">
    <citation type="submission" date="2021-01" db="EMBL/GenBank/DDBJ databases">
        <title>Metabolic potential, ecology and presence of endohyphal bacteria is reflected in genomic diversity of Mucoromycotina.</title>
        <authorList>
            <person name="Muszewska A."/>
            <person name="Okrasinska A."/>
            <person name="Steczkiewicz K."/>
            <person name="Drgas O."/>
            <person name="Orlowska M."/>
            <person name="Perlinska-Lenart U."/>
            <person name="Aleksandrzak-Piekarczyk T."/>
            <person name="Szatraj K."/>
            <person name="Zielenkiewicz U."/>
            <person name="Pilsyk S."/>
            <person name="Malc E."/>
            <person name="Mieczkowski P."/>
            <person name="Kruszewska J.S."/>
            <person name="Biernat P."/>
            <person name="Pawlowska J."/>
        </authorList>
    </citation>
    <scope>NUCLEOTIDE SEQUENCE</scope>
    <source>
        <strain evidence="11">WA0000018081</strain>
    </source>
</reference>
<proteinExistence type="inferred from homology"/>
<sequence length="49" mass="5541">MFMPQQPQLTPEQKAMLRQRTVSTVSNFALVVLAIRAAPFALEQVKKLL</sequence>
<keyword evidence="8 10" id="KW-0472">Membrane</keyword>
<keyword evidence="4" id="KW-1000">Mitochondrion outer membrane</keyword>
<evidence type="ECO:0000256" key="3">
    <source>
        <dbReference type="ARBA" id="ARBA00022692"/>
    </source>
</evidence>
<evidence type="ECO:0000256" key="1">
    <source>
        <dbReference type="ARBA" id="ARBA00004572"/>
    </source>
</evidence>
<dbReference type="GO" id="GO:0006626">
    <property type="term" value="P:protein targeting to mitochondrion"/>
    <property type="evidence" value="ECO:0007669"/>
    <property type="project" value="UniProtKB-ARBA"/>
</dbReference>
<comment type="similarity">
    <text evidence="9">Belongs to the Tom5 family.</text>
</comment>
<feature type="transmembrane region" description="Helical" evidence="10">
    <location>
        <begin position="21"/>
        <end position="42"/>
    </location>
</feature>
<organism evidence="11 12">
    <name type="scientific">Thamnidium elegans</name>
    <dbReference type="NCBI Taxonomy" id="101142"/>
    <lineage>
        <taxon>Eukaryota</taxon>
        <taxon>Fungi</taxon>
        <taxon>Fungi incertae sedis</taxon>
        <taxon>Mucoromycota</taxon>
        <taxon>Mucoromycotina</taxon>
        <taxon>Mucoromycetes</taxon>
        <taxon>Mucorales</taxon>
        <taxon>Mucorineae</taxon>
        <taxon>Mucoraceae</taxon>
        <taxon>Thamnidium</taxon>
    </lineage>
</organism>
<evidence type="ECO:0000256" key="6">
    <source>
        <dbReference type="ARBA" id="ARBA00022989"/>
    </source>
</evidence>
<gene>
    <name evidence="11" type="ORF">INT48_005040</name>
</gene>
<dbReference type="GO" id="GO:0005741">
    <property type="term" value="C:mitochondrial outer membrane"/>
    <property type="evidence" value="ECO:0007669"/>
    <property type="project" value="UniProtKB-SubCell"/>
</dbReference>
<accession>A0A8H7SNR4</accession>
<dbReference type="Proteomes" id="UP000613177">
    <property type="component" value="Unassembled WGS sequence"/>
</dbReference>
<evidence type="ECO:0000313" key="12">
    <source>
        <dbReference type="Proteomes" id="UP000613177"/>
    </source>
</evidence>
<evidence type="ECO:0000313" key="11">
    <source>
        <dbReference type="EMBL" id="KAG2231537.1"/>
    </source>
</evidence>
<evidence type="ECO:0000256" key="2">
    <source>
        <dbReference type="ARBA" id="ARBA00022448"/>
    </source>
</evidence>
<evidence type="ECO:0000256" key="9">
    <source>
        <dbReference type="ARBA" id="ARBA00025716"/>
    </source>
</evidence>
<evidence type="ECO:0000256" key="5">
    <source>
        <dbReference type="ARBA" id="ARBA00022927"/>
    </source>
</evidence>